<keyword evidence="2" id="KW-1185">Reference proteome</keyword>
<sequence length="62" mass="6616">MALYDLPEARQIARTFVQELIKAQGIPLTGSKGVTDPAASGERDAAYLHSLLESLTKKLSGS</sequence>
<protein>
    <submittedName>
        <fullName evidence="1">Uncharacterized protein</fullName>
    </submittedName>
</protein>
<dbReference type="Proteomes" id="UP000366945">
    <property type="component" value="Unassembled WGS sequence"/>
</dbReference>
<reference evidence="1 2" key="1">
    <citation type="submission" date="2019-08" db="EMBL/GenBank/DDBJ databases">
        <authorList>
            <person name="Peeters C."/>
        </authorList>
    </citation>
    <scope>NUCLEOTIDE SEQUENCE [LARGE SCALE GENOMIC DNA]</scope>
    <source>
        <strain evidence="1 2">LMG 31114</strain>
    </source>
</reference>
<evidence type="ECO:0000313" key="2">
    <source>
        <dbReference type="Proteomes" id="UP000366945"/>
    </source>
</evidence>
<gene>
    <name evidence="1" type="ORF">PPN31114_00073</name>
</gene>
<organism evidence="1 2">
    <name type="scientific">Pandoraea pneumonica</name>
    <dbReference type="NCBI Taxonomy" id="2508299"/>
    <lineage>
        <taxon>Bacteria</taxon>
        <taxon>Pseudomonadati</taxon>
        <taxon>Pseudomonadota</taxon>
        <taxon>Betaproteobacteria</taxon>
        <taxon>Burkholderiales</taxon>
        <taxon>Burkholderiaceae</taxon>
        <taxon>Pandoraea</taxon>
    </lineage>
</organism>
<dbReference type="EMBL" id="CABPSK010000001">
    <property type="protein sequence ID" value="VVD60549.1"/>
    <property type="molecule type" value="Genomic_DNA"/>
</dbReference>
<dbReference type="AlphaFoldDB" id="A0A5E4REW4"/>
<dbReference type="GeneID" id="300402156"/>
<accession>A0A5E4REW4</accession>
<dbReference type="OrthoDB" id="9873347at2"/>
<dbReference type="RefSeq" id="WP_150677554.1">
    <property type="nucleotide sequence ID" value="NZ_CABPSK010000001.1"/>
</dbReference>
<proteinExistence type="predicted"/>
<evidence type="ECO:0000313" key="1">
    <source>
        <dbReference type="EMBL" id="VVD60549.1"/>
    </source>
</evidence>
<name>A0A5E4REW4_9BURK</name>